<dbReference type="Gene3D" id="1.10.10.10">
    <property type="entry name" value="Winged helix-like DNA-binding domain superfamily/Winged helix DNA-binding domain"/>
    <property type="match status" value="1"/>
</dbReference>
<dbReference type="Proteomes" id="UP000567293">
    <property type="component" value="Unassembled WGS sequence"/>
</dbReference>
<dbReference type="SUPFAM" id="SSF46785">
    <property type="entry name" value="Winged helix' DNA-binding domain"/>
    <property type="match status" value="1"/>
</dbReference>
<dbReference type="InterPro" id="IPR050950">
    <property type="entry name" value="HTH-type_LysR_regulators"/>
</dbReference>
<dbReference type="InterPro" id="IPR036388">
    <property type="entry name" value="WH-like_DNA-bd_sf"/>
</dbReference>
<proteinExistence type="inferred from homology"/>
<feature type="domain" description="HTH lysR-type" evidence="5">
    <location>
        <begin position="1"/>
        <end position="49"/>
    </location>
</feature>
<dbReference type="PRINTS" id="PR00039">
    <property type="entry name" value="HTHLYSR"/>
</dbReference>
<evidence type="ECO:0000256" key="4">
    <source>
        <dbReference type="ARBA" id="ARBA00023163"/>
    </source>
</evidence>
<comment type="caution">
    <text evidence="6">The sequence shown here is derived from an EMBL/GenBank/DDBJ whole genome shotgun (WGS) entry which is preliminary data.</text>
</comment>
<comment type="similarity">
    <text evidence="1">Belongs to the LysR transcriptional regulatory family.</text>
</comment>
<keyword evidence="3" id="KW-0238">DNA-binding</keyword>
<evidence type="ECO:0000256" key="1">
    <source>
        <dbReference type="ARBA" id="ARBA00009437"/>
    </source>
</evidence>
<evidence type="ECO:0000256" key="2">
    <source>
        <dbReference type="ARBA" id="ARBA00023015"/>
    </source>
</evidence>
<gene>
    <name evidence="6" type="ORF">HRJ53_11095</name>
</gene>
<dbReference type="PANTHER" id="PTHR30419">
    <property type="entry name" value="HTH-TYPE TRANSCRIPTIONAL REGULATOR YBHD"/>
    <property type="match status" value="1"/>
</dbReference>
<evidence type="ECO:0000256" key="3">
    <source>
        <dbReference type="ARBA" id="ARBA00023125"/>
    </source>
</evidence>
<dbReference type="PANTHER" id="PTHR30419:SF31">
    <property type="entry name" value="BLR3139 PROTEIN"/>
    <property type="match status" value="1"/>
</dbReference>
<dbReference type="CDD" id="cd05466">
    <property type="entry name" value="PBP2_LTTR_substrate"/>
    <property type="match status" value="1"/>
</dbReference>
<accession>A0A7V8SXB0</accession>
<dbReference type="Gene3D" id="3.40.190.290">
    <property type="match status" value="1"/>
</dbReference>
<dbReference type="GO" id="GO:0003677">
    <property type="term" value="F:DNA binding"/>
    <property type="evidence" value="ECO:0007669"/>
    <property type="project" value="UniProtKB-KW"/>
</dbReference>
<dbReference type="SUPFAM" id="SSF53850">
    <property type="entry name" value="Periplasmic binding protein-like II"/>
    <property type="match status" value="1"/>
</dbReference>
<dbReference type="Pfam" id="PF00126">
    <property type="entry name" value="HTH_1"/>
    <property type="match status" value="1"/>
</dbReference>
<dbReference type="AlphaFoldDB" id="A0A7V8SXB0"/>
<dbReference type="GO" id="GO:0005829">
    <property type="term" value="C:cytosol"/>
    <property type="evidence" value="ECO:0007669"/>
    <property type="project" value="TreeGrafter"/>
</dbReference>
<dbReference type="GO" id="GO:0003700">
    <property type="term" value="F:DNA-binding transcription factor activity"/>
    <property type="evidence" value="ECO:0007669"/>
    <property type="project" value="InterPro"/>
</dbReference>
<organism evidence="6 7">
    <name type="scientific">Candidatus Acidiferrum panamense</name>
    <dbReference type="NCBI Taxonomy" id="2741543"/>
    <lineage>
        <taxon>Bacteria</taxon>
        <taxon>Pseudomonadati</taxon>
        <taxon>Acidobacteriota</taxon>
        <taxon>Terriglobia</taxon>
        <taxon>Candidatus Acidiferrales</taxon>
        <taxon>Candidatus Acidiferrum</taxon>
    </lineage>
</organism>
<name>A0A7V8SXB0_9BACT</name>
<dbReference type="EMBL" id="JACDQQ010001077">
    <property type="protein sequence ID" value="MBA0085532.1"/>
    <property type="molecule type" value="Genomic_DNA"/>
</dbReference>
<reference evidence="6" key="1">
    <citation type="submission" date="2020-06" db="EMBL/GenBank/DDBJ databases">
        <title>Legume-microbial interactions unlock mineral nutrients during tropical forest succession.</title>
        <authorList>
            <person name="Epihov D.Z."/>
        </authorList>
    </citation>
    <scope>NUCLEOTIDE SEQUENCE [LARGE SCALE GENOMIC DNA]</scope>
    <source>
        <strain evidence="6">Pan2503</strain>
    </source>
</reference>
<dbReference type="InterPro" id="IPR005119">
    <property type="entry name" value="LysR_subst-bd"/>
</dbReference>
<evidence type="ECO:0000313" key="6">
    <source>
        <dbReference type="EMBL" id="MBA0085532.1"/>
    </source>
</evidence>
<sequence>MALAKEGHFARAAAACHVSQPTLSAAIQQLEAELGVPIVKRGQRFQGLTDEGLLVIEAAKRMANERDCLREKLRDRHNDSSGTLRVGVLGSTVPLLKSLTLPFCHRFPHVNLSVMLQSPFDVQQAFEASSLDVAITYIDPPLRRLCRTQILYTEQYDLLIRKGTAFSGRKSVPWDDLTRLPLCLLSPDSPIFGKSESEILAKLLTKTPHIVTNAIWMVMDHVKTGKWASVLPRPVRIMVADDSQLEAIPLPNIGKATPVGVAVSKRESGSPLAEVFFEMAASSEASSSLRATLGIRYRSLPPGISEG</sequence>
<dbReference type="Pfam" id="PF03466">
    <property type="entry name" value="LysR_substrate"/>
    <property type="match status" value="1"/>
</dbReference>
<evidence type="ECO:0000259" key="5">
    <source>
        <dbReference type="PROSITE" id="PS50931"/>
    </source>
</evidence>
<protein>
    <submittedName>
        <fullName evidence="6">LysR family transcriptional regulator</fullName>
    </submittedName>
</protein>
<evidence type="ECO:0000313" key="7">
    <source>
        <dbReference type="Proteomes" id="UP000567293"/>
    </source>
</evidence>
<dbReference type="PROSITE" id="PS50931">
    <property type="entry name" value="HTH_LYSR"/>
    <property type="match status" value="1"/>
</dbReference>
<keyword evidence="4" id="KW-0804">Transcription</keyword>
<keyword evidence="2" id="KW-0805">Transcription regulation</keyword>
<dbReference type="InterPro" id="IPR036390">
    <property type="entry name" value="WH_DNA-bd_sf"/>
</dbReference>
<dbReference type="InterPro" id="IPR000847">
    <property type="entry name" value="LysR_HTH_N"/>
</dbReference>
<keyword evidence="7" id="KW-1185">Reference proteome</keyword>